<dbReference type="PANTHER" id="PTHR14344">
    <property type="entry name" value="WD REPEAT PROTEIN"/>
    <property type="match status" value="1"/>
</dbReference>
<keyword evidence="9" id="KW-1185">Reference proteome</keyword>
<reference evidence="8" key="1">
    <citation type="journal article" date="2023" name="Mol. Biol. Evol.">
        <title>Third-Generation Sequencing Reveals the Adaptive Role of the Epigenome in Three Deep-Sea Polychaetes.</title>
        <authorList>
            <person name="Perez M."/>
            <person name="Aroh O."/>
            <person name="Sun Y."/>
            <person name="Lan Y."/>
            <person name="Juniper S.K."/>
            <person name="Young C.R."/>
            <person name="Angers B."/>
            <person name="Qian P.Y."/>
        </authorList>
    </citation>
    <scope>NUCLEOTIDE SEQUENCE</scope>
    <source>
        <strain evidence="8">P08H-3</strain>
    </source>
</reference>
<keyword evidence="3" id="KW-0853">WD repeat</keyword>
<dbReference type="Proteomes" id="UP001208570">
    <property type="component" value="Unassembled WGS sequence"/>
</dbReference>
<dbReference type="InterPro" id="IPR051973">
    <property type="entry name" value="tRNA_Anticodon_Mtase-Reg"/>
</dbReference>
<evidence type="ECO:0000256" key="7">
    <source>
        <dbReference type="SAM" id="MobiDB-lite"/>
    </source>
</evidence>
<keyword evidence="4" id="KW-0819">tRNA processing</keyword>
<dbReference type="InterPro" id="IPR001680">
    <property type="entry name" value="WD40_rpt"/>
</dbReference>
<name>A0AAD9JAV2_9ANNE</name>
<dbReference type="SMART" id="SM00320">
    <property type="entry name" value="WD40"/>
    <property type="match status" value="2"/>
</dbReference>
<dbReference type="AlphaFoldDB" id="A0AAD9JAV2"/>
<evidence type="ECO:0000256" key="2">
    <source>
        <dbReference type="ARBA" id="ARBA00022490"/>
    </source>
</evidence>
<protein>
    <recommendedName>
        <fullName evidence="6">tRNA (34-2'-O)-methyltransferase regulator WDR6</fullName>
    </recommendedName>
</protein>
<evidence type="ECO:0000256" key="6">
    <source>
        <dbReference type="ARBA" id="ARBA00040154"/>
    </source>
</evidence>
<dbReference type="GO" id="GO:0030488">
    <property type="term" value="P:tRNA methylation"/>
    <property type="evidence" value="ECO:0007669"/>
    <property type="project" value="TreeGrafter"/>
</dbReference>
<comment type="caution">
    <text evidence="8">The sequence shown here is derived from an EMBL/GenBank/DDBJ whole genome shotgun (WGS) entry which is preliminary data.</text>
</comment>
<evidence type="ECO:0000313" key="9">
    <source>
        <dbReference type="Proteomes" id="UP001208570"/>
    </source>
</evidence>
<feature type="compositionally biased region" description="Basic residues" evidence="7">
    <location>
        <begin position="91"/>
        <end position="103"/>
    </location>
</feature>
<dbReference type="GO" id="GO:0005737">
    <property type="term" value="C:cytoplasm"/>
    <property type="evidence" value="ECO:0007669"/>
    <property type="project" value="UniProtKB-SubCell"/>
</dbReference>
<feature type="compositionally biased region" description="Basic and acidic residues" evidence="7">
    <location>
        <begin position="104"/>
        <end position="115"/>
    </location>
</feature>
<keyword evidence="5" id="KW-0677">Repeat</keyword>
<dbReference type="SUPFAM" id="SSF50978">
    <property type="entry name" value="WD40 repeat-like"/>
    <property type="match status" value="1"/>
</dbReference>
<dbReference type="PANTHER" id="PTHR14344:SF3">
    <property type="entry name" value="WD REPEAT-CONTAINING PROTEIN 6"/>
    <property type="match status" value="1"/>
</dbReference>
<organism evidence="8 9">
    <name type="scientific">Paralvinella palmiformis</name>
    <dbReference type="NCBI Taxonomy" id="53620"/>
    <lineage>
        <taxon>Eukaryota</taxon>
        <taxon>Metazoa</taxon>
        <taxon>Spiralia</taxon>
        <taxon>Lophotrochozoa</taxon>
        <taxon>Annelida</taxon>
        <taxon>Polychaeta</taxon>
        <taxon>Sedentaria</taxon>
        <taxon>Canalipalpata</taxon>
        <taxon>Terebellida</taxon>
        <taxon>Terebelliformia</taxon>
        <taxon>Alvinellidae</taxon>
        <taxon>Paralvinella</taxon>
    </lineage>
</organism>
<evidence type="ECO:0000256" key="1">
    <source>
        <dbReference type="ARBA" id="ARBA00004496"/>
    </source>
</evidence>
<comment type="subcellular location">
    <subcellularLocation>
        <location evidence="1">Cytoplasm</location>
    </subcellularLocation>
</comment>
<feature type="region of interest" description="Disordered" evidence="7">
    <location>
        <begin position="88"/>
        <end position="115"/>
    </location>
</feature>
<evidence type="ECO:0000256" key="5">
    <source>
        <dbReference type="ARBA" id="ARBA00022737"/>
    </source>
</evidence>
<evidence type="ECO:0000256" key="4">
    <source>
        <dbReference type="ARBA" id="ARBA00022694"/>
    </source>
</evidence>
<evidence type="ECO:0000256" key="3">
    <source>
        <dbReference type="ARBA" id="ARBA00022574"/>
    </source>
</evidence>
<evidence type="ECO:0000313" key="8">
    <source>
        <dbReference type="EMBL" id="KAK2149444.1"/>
    </source>
</evidence>
<sequence>MKNNLNKYRFLLFDEITTSFHCIAESSFHQHCVLRVSHLIVSSSSSSSLYQRALIISAATDGKIVFWDVTKLTYDSVCCERTKDSDDDSHHHYHHHHQHHHVDRKQQVSHDSSHEGEVVLDTNYTKISTSLRRHQDQHHYQHHDNPVDIGEPLWCHRCHQSGVNSLSIRKVSDLTYLIATGGDDNAICVLIIKLTFSDGNKDRVDVLKCHTKKDAHAAQVTARDDDDNVKDKQLDIFFGDRCLDQIRDDYLCCSSLARCHSEGDRSQPGTAVER</sequence>
<dbReference type="EMBL" id="JAODUP010000452">
    <property type="protein sequence ID" value="KAK2149444.1"/>
    <property type="molecule type" value="Genomic_DNA"/>
</dbReference>
<keyword evidence="2" id="KW-0963">Cytoplasm</keyword>
<accession>A0AAD9JAV2</accession>
<gene>
    <name evidence="8" type="ORF">LSH36_452g01005</name>
</gene>
<dbReference type="InterPro" id="IPR036322">
    <property type="entry name" value="WD40_repeat_dom_sf"/>
</dbReference>
<proteinExistence type="predicted"/>